<reference evidence="2" key="1">
    <citation type="submission" date="2016-07" db="EMBL/GenBank/DDBJ databases">
        <authorList>
            <person name="Florea S."/>
            <person name="Webb J.S."/>
            <person name="Jaromczyk J."/>
            <person name="Schardl C.L."/>
        </authorList>
    </citation>
    <scope>NUCLEOTIDE SEQUENCE [LARGE SCALE GENOMIC DNA]</scope>
    <source>
        <strain evidence="2">CC-VM-7</strain>
    </source>
</reference>
<gene>
    <name evidence="1" type="ORF">BBI00_01185</name>
</gene>
<evidence type="ECO:0000313" key="2">
    <source>
        <dbReference type="Proteomes" id="UP000093432"/>
    </source>
</evidence>
<protein>
    <submittedName>
        <fullName evidence="1">Uncharacterized protein</fullName>
    </submittedName>
</protein>
<dbReference type="Proteomes" id="UP000093432">
    <property type="component" value="Unassembled WGS sequence"/>
</dbReference>
<organism evidence="1 2">
    <name type="scientific">Chryseobacterium arthrosphaerae</name>
    <dbReference type="NCBI Taxonomy" id="651561"/>
    <lineage>
        <taxon>Bacteria</taxon>
        <taxon>Pseudomonadati</taxon>
        <taxon>Bacteroidota</taxon>
        <taxon>Flavobacteriia</taxon>
        <taxon>Flavobacteriales</taxon>
        <taxon>Weeksellaceae</taxon>
        <taxon>Chryseobacterium group</taxon>
        <taxon>Chryseobacterium</taxon>
    </lineage>
</organism>
<dbReference type="OrthoDB" id="1256812at2"/>
<dbReference type="RefSeq" id="WP_065397046.1">
    <property type="nucleotide sequence ID" value="NZ_MAYG01000001.1"/>
</dbReference>
<comment type="caution">
    <text evidence="1">The sequence shown here is derived from an EMBL/GenBank/DDBJ whole genome shotgun (WGS) entry which is preliminary data.</text>
</comment>
<proteinExistence type="predicted"/>
<name>A0A1B8ZN70_9FLAO</name>
<accession>A0A1B8ZN70</accession>
<dbReference type="EMBL" id="MAYG01000001">
    <property type="protein sequence ID" value="OCA73035.1"/>
    <property type="molecule type" value="Genomic_DNA"/>
</dbReference>
<sequence length="193" mass="22727">MKRILPVCFLLLLANGKHSAKAHERNHSQIIPCGQSSTDTDFISYPVDDLEGITSTGYNGIYRNFDFNYRNGETMFILVPKAGAEKWYRQKVKQYKKETDTRIEKYLNRQSFRSLSKEFDILIFHTPKKFLKHTPEMDAPYTPLPQRKIFLYQYNSTNNTWKTIDTFTVNRDNDEAKASQWRENHMVKLSSVQ</sequence>
<evidence type="ECO:0000313" key="1">
    <source>
        <dbReference type="EMBL" id="OCA73035.1"/>
    </source>
</evidence>
<dbReference type="AlphaFoldDB" id="A0A1B8ZN70"/>